<sequence length="241" mass="25781">MSTLSPSAKLDELMGREQRKTPGWIGDAIYGVNDGLGAIFGIIAGVAGYTGNNHTILVSGFFGALASTLSMAAGAWLATRSENELLDKAFHEAKRDIEQNRDREVQILSLIYETRGFEPHEAEEIARRISKDDDLFLKTMAQEKHGIREESRGNPWGAAFSGGLSTFIGGVVPLIPFFFMQGLAAVITAAAVSLAAHFVVGALKSLVTVRSWWSSGIEMTLAGVIVGVVSYLLGLAGSHVL</sequence>
<dbReference type="Proteomes" id="UP000186156">
    <property type="component" value="Unassembled WGS sequence"/>
</dbReference>
<accession>A0A1N7K4J5</accession>
<keyword evidence="4 5" id="KW-0472">Membrane</keyword>
<dbReference type="Pfam" id="PF01988">
    <property type="entry name" value="VIT1"/>
    <property type="match status" value="1"/>
</dbReference>
<comment type="subcellular location">
    <subcellularLocation>
        <location evidence="1">Endomembrane system</location>
        <topology evidence="1">Multi-pass membrane protein</topology>
    </subcellularLocation>
</comment>
<reference evidence="7" key="1">
    <citation type="submission" date="2017-01" db="EMBL/GenBank/DDBJ databases">
        <authorList>
            <person name="Varghese N."/>
            <person name="Submissions S."/>
        </authorList>
    </citation>
    <scope>NUCLEOTIDE SEQUENCE [LARGE SCALE GENOMIC DNA]</scope>
    <source>
        <strain evidence="7">DSM 16176</strain>
    </source>
</reference>
<evidence type="ECO:0000256" key="4">
    <source>
        <dbReference type="ARBA" id="ARBA00023136"/>
    </source>
</evidence>
<dbReference type="PANTHER" id="PTHR31851">
    <property type="entry name" value="FE(2+)/MN(2+) TRANSPORTER PCL1"/>
    <property type="match status" value="1"/>
</dbReference>
<keyword evidence="7" id="KW-1185">Reference proteome</keyword>
<keyword evidence="2 5" id="KW-0812">Transmembrane</keyword>
<keyword evidence="3 5" id="KW-1133">Transmembrane helix</keyword>
<protein>
    <submittedName>
        <fullName evidence="6">TIGR00267 family protein</fullName>
    </submittedName>
</protein>
<dbReference type="GO" id="GO:0030026">
    <property type="term" value="P:intracellular manganese ion homeostasis"/>
    <property type="evidence" value="ECO:0007669"/>
    <property type="project" value="InterPro"/>
</dbReference>
<feature type="transmembrane region" description="Helical" evidence="5">
    <location>
        <begin position="185"/>
        <end position="207"/>
    </location>
</feature>
<evidence type="ECO:0000256" key="1">
    <source>
        <dbReference type="ARBA" id="ARBA00004127"/>
    </source>
</evidence>
<feature type="transmembrane region" description="Helical" evidence="5">
    <location>
        <begin position="156"/>
        <end position="179"/>
    </location>
</feature>
<evidence type="ECO:0000313" key="6">
    <source>
        <dbReference type="EMBL" id="SIS56467.1"/>
    </source>
</evidence>
<proteinExistence type="predicted"/>
<organism evidence="6 7">
    <name type="scientific">Alicyclobacillus vulcanalis</name>
    <dbReference type="NCBI Taxonomy" id="252246"/>
    <lineage>
        <taxon>Bacteria</taxon>
        <taxon>Bacillati</taxon>
        <taxon>Bacillota</taxon>
        <taxon>Bacilli</taxon>
        <taxon>Bacillales</taxon>
        <taxon>Alicyclobacillaceae</taxon>
        <taxon>Alicyclobacillus</taxon>
    </lineage>
</organism>
<dbReference type="AlphaFoldDB" id="A0A1N7K4J5"/>
<evidence type="ECO:0000256" key="5">
    <source>
        <dbReference type="SAM" id="Phobius"/>
    </source>
</evidence>
<dbReference type="GO" id="GO:0005384">
    <property type="term" value="F:manganese ion transmembrane transporter activity"/>
    <property type="evidence" value="ECO:0007669"/>
    <property type="project" value="InterPro"/>
</dbReference>
<evidence type="ECO:0000313" key="7">
    <source>
        <dbReference type="Proteomes" id="UP000186156"/>
    </source>
</evidence>
<evidence type="ECO:0000256" key="2">
    <source>
        <dbReference type="ARBA" id="ARBA00022692"/>
    </source>
</evidence>
<feature type="transmembrane region" description="Helical" evidence="5">
    <location>
        <begin position="28"/>
        <end position="50"/>
    </location>
</feature>
<feature type="transmembrane region" description="Helical" evidence="5">
    <location>
        <begin position="56"/>
        <end position="78"/>
    </location>
</feature>
<dbReference type="InterPro" id="IPR008217">
    <property type="entry name" value="Ccc1_fam"/>
</dbReference>
<dbReference type="RefSeq" id="WP_076344409.1">
    <property type="nucleotide sequence ID" value="NZ_FTOO01000001.1"/>
</dbReference>
<dbReference type="GO" id="GO:0012505">
    <property type="term" value="C:endomembrane system"/>
    <property type="evidence" value="ECO:0007669"/>
    <property type="project" value="UniProtKB-SubCell"/>
</dbReference>
<feature type="transmembrane region" description="Helical" evidence="5">
    <location>
        <begin position="219"/>
        <end position="240"/>
    </location>
</feature>
<evidence type="ECO:0000256" key="3">
    <source>
        <dbReference type="ARBA" id="ARBA00022989"/>
    </source>
</evidence>
<dbReference type="OrthoDB" id="108443at2"/>
<dbReference type="STRING" id="252246.SAMN05421799_101348"/>
<name>A0A1N7K4J5_9BACL</name>
<gene>
    <name evidence="6" type="ORF">SAMN05421799_101348</name>
</gene>
<dbReference type="EMBL" id="FTOO01000001">
    <property type="protein sequence ID" value="SIS56467.1"/>
    <property type="molecule type" value="Genomic_DNA"/>
</dbReference>